<dbReference type="PANTHER" id="PTHR34109">
    <property type="entry name" value="BNAUNNG04460D PROTEIN-RELATED"/>
    <property type="match status" value="1"/>
</dbReference>
<keyword evidence="2" id="KW-1185">Reference proteome</keyword>
<dbReference type="PROSITE" id="PS51819">
    <property type="entry name" value="VOC"/>
    <property type="match status" value="1"/>
</dbReference>
<dbReference type="GO" id="GO:0051213">
    <property type="term" value="F:dioxygenase activity"/>
    <property type="evidence" value="ECO:0007669"/>
    <property type="project" value="UniProtKB-KW"/>
</dbReference>
<dbReference type="EMBL" id="JEMU01000002">
    <property type="protein sequence ID" value="KAJ04347.1"/>
    <property type="molecule type" value="Genomic_DNA"/>
</dbReference>
<dbReference type="SUPFAM" id="SSF54593">
    <property type="entry name" value="Glyoxalase/Bleomycin resistance protein/Dihydroxybiphenyl dioxygenase"/>
    <property type="match status" value="1"/>
</dbReference>
<dbReference type="AlphaFoldDB" id="A0A061STV4"/>
<protein>
    <submittedName>
        <fullName evidence="1">Extradiol dioxygenase</fullName>
    </submittedName>
</protein>
<comment type="caution">
    <text evidence="1">The sequence shown here is derived from an EMBL/GenBank/DDBJ whole genome shotgun (WGS) entry which is preliminary data.</text>
</comment>
<keyword evidence="1" id="KW-0560">Oxidoreductase</keyword>
<sequence length="126" mass="13707">MRWKPEGYSSVSPYLIVPDAEATLAFAQAVFDAERLRLHRRDDGGIKHAEFRIDDTVVMVGEMPGGAAAHIHVYVPDADAAFALALATGGNTVQEMARAGDGDYRGGVADANGTVWWIAQQEEYRE</sequence>
<dbReference type="Pfam" id="PF00903">
    <property type="entry name" value="Glyoxalase"/>
    <property type="match status" value="1"/>
</dbReference>
<organism evidence="1 2">
    <name type="scientific">Sulfitobacter mediterraneus</name>
    <dbReference type="NCBI Taxonomy" id="83219"/>
    <lineage>
        <taxon>Bacteria</taxon>
        <taxon>Pseudomonadati</taxon>
        <taxon>Pseudomonadota</taxon>
        <taxon>Alphaproteobacteria</taxon>
        <taxon>Rhodobacterales</taxon>
        <taxon>Roseobacteraceae</taxon>
        <taxon>Sulfitobacter</taxon>
    </lineage>
</organism>
<dbReference type="InterPro" id="IPR029068">
    <property type="entry name" value="Glyas_Bleomycin-R_OHBP_Dase"/>
</dbReference>
<evidence type="ECO:0000313" key="1">
    <source>
        <dbReference type="EMBL" id="KAJ04347.1"/>
    </source>
</evidence>
<dbReference type="InterPro" id="IPR037523">
    <property type="entry name" value="VOC_core"/>
</dbReference>
<dbReference type="PANTHER" id="PTHR34109:SF1">
    <property type="entry name" value="VOC DOMAIN-CONTAINING PROTEIN"/>
    <property type="match status" value="1"/>
</dbReference>
<gene>
    <name evidence="1" type="ORF">PM02_02565</name>
</gene>
<name>A0A061STV4_9RHOB</name>
<accession>A0A061STV4</accession>
<dbReference type="RefSeq" id="WP_037904892.1">
    <property type="nucleotide sequence ID" value="NZ_CP068998.1"/>
</dbReference>
<dbReference type="STRING" id="83219.PM02_02565"/>
<keyword evidence="1" id="KW-0223">Dioxygenase</keyword>
<dbReference type="GeneID" id="72439230"/>
<evidence type="ECO:0000313" key="2">
    <source>
        <dbReference type="Proteomes" id="UP000027337"/>
    </source>
</evidence>
<dbReference type="eggNOG" id="COG2764">
    <property type="taxonomic scope" value="Bacteria"/>
</dbReference>
<dbReference type="InterPro" id="IPR004360">
    <property type="entry name" value="Glyas_Fos-R_dOase_dom"/>
</dbReference>
<reference evidence="1 2" key="1">
    <citation type="journal article" date="2014" name="Genome Announc.">
        <title>Draft Genome Sequences of Two Isolates of the Roseobacter Group, Sulfitobacter sp. Strains 3SOLIMAR09 and 1FIGIMAR09, from Harbors of Mallorca Island (Mediterranean Sea).</title>
        <authorList>
            <person name="Mas-Llado M."/>
            <person name="Pina-Villalonga J.M."/>
            <person name="Brunet-Galmes I."/>
            <person name="Nogales B."/>
            <person name="Bosch R."/>
        </authorList>
    </citation>
    <scope>NUCLEOTIDE SEQUENCE [LARGE SCALE GENOMIC DNA]</scope>
    <source>
        <strain evidence="1 2">1FIGIMAR09</strain>
    </source>
</reference>
<proteinExistence type="predicted"/>
<dbReference type="Proteomes" id="UP000027337">
    <property type="component" value="Unassembled WGS sequence"/>
</dbReference>
<dbReference type="Gene3D" id="3.30.720.120">
    <property type="match status" value="1"/>
</dbReference>
<dbReference type="Gene3D" id="3.30.720.110">
    <property type="match status" value="1"/>
</dbReference>